<dbReference type="Gene3D" id="3.30.450.20">
    <property type="entry name" value="PAS domain"/>
    <property type="match status" value="1"/>
</dbReference>
<dbReference type="NCBIfam" id="TIGR00254">
    <property type="entry name" value="GGDEF"/>
    <property type="match status" value="1"/>
</dbReference>
<dbReference type="EMBL" id="CP022272">
    <property type="protein sequence ID" value="ASJ98292.1"/>
    <property type="molecule type" value="Genomic_DNA"/>
</dbReference>
<dbReference type="SUPFAM" id="SSF141868">
    <property type="entry name" value="EAL domain-like"/>
    <property type="match status" value="1"/>
</dbReference>
<dbReference type="SMART" id="SM00052">
    <property type="entry name" value="EAL"/>
    <property type="match status" value="1"/>
</dbReference>
<dbReference type="SUPFAM" id="SSF55785">
    <property type="entry name" value="PYP-like sensor domain (PAS domain)"/>
    <property type="match status" value="1"/>
</dbReference>
<dbReference type="Gene3D" id="3.30.70.270">
    <property type="match status" value="1"/>
</dbReference>
<dbReference type="InterPro" id="IPR035919">
    <property type="entry name" value="EAL_sf"/>
</dbReference>
<evidence type="ECO:0000313" key="5">
    <source>
        <dbReference type="Proteomes" id="UP000198233"/>
    </source>
</evidence>
<dbReference type="InterPro" id="IPR029787">
    <property type="entry name" value="Nucleotide_cyclase"/>
</dbReference>
<dbReference type="SMART" id="SM00091">
    <property type="entry name" value="PAS"/>
    <property type="match status" value="1"/>
</dbReference>
<dbReference type="InterPro" id="IPR000014">
    <property type="entry name" value="PAS"/>
</dbReference>
<dbReference type="CDD" id="cd01948">
    <property type="entry name" value="EAL"/>
    <property type="match status" value="1"/>
</dbReference>
<dbReference type="KEGG" id="smav:CFF01_17790"/>
<dbReference type="PROSITE" id="PS50883">
    <property type="entry name" value="EAL"/>
    <property type="match status" value="1"/>
</dbReference>
<evidence type="ECO:0000259" key="1">
    <source>
        <dbReference type="PROSITE" id="PS50112"/>
    </source>
</evidence>
<dbReference type="PROSITE" id="PS50112">
    <property type="entry name" value="PAS"/>
    <property type="match status" value="1"/>
</dbReference>
<feature type="domain" description="PAS" evidence="1">
    <location>
        <begin position="151"/>
        <end position="196"/>
    </location>
</feature>
<accession>A0AAC9U3W4</accession>
<feature type="domain" description="EAL" evidence="2">
    <location>
        <begin position="448"/>
        <end position="701"/>
    </location>
</feature>
<dbReference type="NCBIfam" id="TIGR00229">
    <property type="entry name" value="sensory_box"/>
    <property type="match status" value="1"/>
</dbReference>
<protein>
    <submittedName>
        <fullName evidence="4">GGDEF domain-containing protein</fullName>
    </submittedName>
</protein>
<proteinExistence type="predicted"/>
<dbReference type="Pfam" id="PF13426">
    <property type="entry name" value="PAS_9"/>
    <property type="match status" value="1"/>
</dbReference>
<name>A0AAC9U3W4_9GAMM</name>
<reference evidence="4 5" key="1">
    <citation type="submission" date="2017-06" db="EMBL/GenBank/DDBJ databases">
        <title>Complete genome sequence of Shewanella marisflavi EP1 associated with anaerobic 2,4-dinitrotoluene reduction and salt tolerance.</title>
        <authorList>
            <person name="Huang J."/>
        </authorList>
    </citation>
    <scope>NUCLEOTIDE SEQUENCE [LARGE SCALE GENOMIC DNA]</scope>
    <source>
        <strain evidence="4 5">EP1</strain>
    </source>
</reference>
<dbReference type="RefSeq" id="WP_088905672.1">
    <property type="nucleotide sequence ID" value="NZ_CP022272.1"/>
</dbReference>
<dbReference type="Proteomes" id="UP000198233">
    <property type="component" value="Chromosome"/>
</dbReference>
<dbReference type="InterPro" id="IPR052155">
    <property type="entry name" value="Biofilm_reg_signaling"/>
</dbReference>
<feature type="domain" description="GGDEF" evidence="3">
    <location>
        <begin position="307"/>
        <end position="439"/>
    </location>
</feature>
<dbReference type="AlphaFoldDB" id="A0AAC9U3W4"/>
<dbReference type="SMART" id="SM00267">
    <property type="entry name" value="GGDEF"/>
    <property type="match status" value="1"/>
</dbReference>
<evidence type="ECO:0000259" key="2">
    <source>
        <dbReference type="PROSITE" id="PS50883"/>
    </source>
</evidence>
<dbReference type="SUPFAM" id="SSF55073">
    <property type="entry name" value="Nucleotide cyclase"/>
    <property type="match status" value="1"/>
</dbReference>
<sequence>MGPWLTLLAQLSSAQPETQRQLERWREDDSAFLAILKGHSFIGANQGTLDYFQTQLDSFINATPYDFSPRIQSNGINSIERAQQLIERVHQGEHISINWLHMSQLGSELPTLVSMLPAKLGDAEVILARFDPADRRAKRRNNISNGFERLPAQLISSILEDSAEAVYISNDKHEIIAVNKAMCRICGYSADQLLHKGPDEVQGFSDASQCHSDFLQSLEDRGSWQGETTKTRSDGSQFPAWKSCRKIQIDGEIYYVTLFSDISAKKRLESRLTEQAMVDTLTGLPNRHQLKLHLDQALAEVKQQTGKLGAVMFMDLNGFKNVNDCFGHATGDKVLQLVAARLEASCIDKAHIARLGGDEFTLVLTDYHNVDEIEAVSQQLLAIFDAPFEINGQKFYLGTSVGIALFPTHSDQAAQLLSCADTAMYCAKKSPNHVLFYDNKMHKDAQHRLKTINDLRHAFSLNQFQLAYQVIVDLEGNQVIGVEALLRWHKSDGEIIEACDFVPLLEETGLLINIGQWVLTTACTQVAKWQDELKKPLQACVNVSATQLEHPDFVQQVKHALALSLLPACNLVLEITESALLRQPMRVKQTLSQLKALGVRIAIDDFGAGLSSLSKLGNLPIDTLKIDAGFAERLNEPQGRELCQAMIQLAQALNIQFVVEGVETLEQKQILSGMGKGFAQGYFYGYPAAAGQFTKANFMAH</sequence>
<dbReference type="InterPro" id="IPR001633">
    <property type="entry name" value="EAL_dom"/>
</dbReference>
<dbReference type="InterPro" id="IPR035965">
    <property type="entry name" value="PAS-like_dom_sf"/>
</dbReference>
<gene>
    <name evidence="4" type="ORF">CFF01_17790</name>
</gene>
<dbReference type="Gene3D" id="3.20.20.450">
    <property type="entry name" value="EAL domain"/>
    <property type="match status" value="1"/>
</dbReference>
<dbReference type="PANTHER" id="PTHR44757:SF2">
    <property type="entry name" value="BIOFILM ARCHITECTURE MAINTENANCE PROTEIN MBAA"/>
    <property type="match status" value="1"/>
</dbReference>
<dbReference type="PANTHER" id="PTHR44757">
    <property type="entry name" value="DIGUANYLATE CYCLASE DGCP"/>
    <property type="match status" value="1"/>
</dbReference>
<dbReference type="Pfam" id="PF00563">
    <property type="entry name" value="EAL"/>
    <property type="match status" value="1"/>
</dbReference>
<dbReference type="InterPro" id="IPR000160">
    <property type="entry name" value="GGDEF_dom"/>
</dbReference>
<evidence type="ECO:0000313" key="4">
    <source>
        <dbReference type="EMBL" id="ASJ98292.1"/>
    </source>
</evidence>
<dbReference type="CDD" id="cd00130">
    <property type="entry name" value="PAS"/>
    <property type="match status" value="1"/>
</dbReference>
<dbReference type="PROSITE" id="PS50887">
    <property type="entry name" value="GGDEF"/>
    <property type="match status" value="1"/>
</dbReference>
<dbReference type="InterPro" id="IPR043128">
    <property type="entry name" value="Rev_trsase/Diguanyl_cyclase"/>
</dbReference>
<dbReference type="Pfam" id="PF00990">
    <property type="entry name" value="GGDEF"/>
    <property type="match status" value="1"/>
</dbReference>
<dbReference type="CDD" id="cd01949">
    <property type="entry name" value="GGDEF"/>
    <property type="match status" value="1"/>
</dbReference>
<organism evidence="4 5">
    <name type="scientific">Shewanella marisflavi</name>
    <dbReference type="NCBI Taxonomy" id="260364"/>
    <lineage>
        <taxon>Bacteria</taxon>
        <taxon>Pseudomonadati</taxon>
        <taxon>Pseudomonadota</taxon>
        <taxon>Gammaproteobacteria</taxon>
        <taxon>Alteromonadales</taxon>
        <taxon>Shewanellaceae</taxon>
        <taxon>Shewanella</taxon>
    </lineage>
</organism>
<evidence type="ECO:0000259" key="3">
    <source>
        <dbReference type="PROSITE" id="PS50887"/>
    </source>
</evidence>